<dbReference type="GO" id="GO:0051301">
    <property type="term" value="P:cell division"/>
    <property type="evidence" value="ECO:0007669"/>
    <property type="project" value="UniProtKB-KW"/>
</dbReference>
<dbReference type="InterPro" id="IPR004276">
    <property type="entry name" value="GlycoTrans_28_N"/>
</dbReference>
<evidence type="ECO:0000313" key="14">
    <source>
        <dbReference type="Proteomes" id="UP000886752"/>
    </source>
</evidence>
<keyword evidence="2 10" id="KW-0132">Cell division</keyword>
<name>A0A9D1PY66_9BACT</name>
<keyword evidence="1 10" id="KW-1003">Cell membrane</keyword>
<comment type="function">
    <text evidence="10">Cell wall formation. Catalyzes the transfer of a GlcNAc subunit on undecaprenyl-pyrophosphoryl-MurNAc-pentapeptide (lipid intermediate I) to form undecaprenyl-pyrophosphoryl-MurNAc-(pentapeptide)GlcNAc (lipid intermediate II).</text>
</comment>
<evidence type="ECO:0000256" key="3">
    <source>
        <dbReference type="ARBA" id="ARBA00022676"/>
    </source>
</evidence>
<keyword evidence="9 10" id="KW-0961">Cell wall biogenesis/degradation</keyword>
<dbReference type="AlphaFoldDB" id="A0A9D1PY66"/>
<feature type="binding site" evidence="10">
    <location>
        <position position="188"/>
    </location>
    <ligand>
        <name>UDP-N-acetyl-alpha-D-glucosamine</name>
        <dbReference type="ChEBI" id="CHEBI:57705"/>
    </ligand>
</feature>
<evidence type="ECO:0000256" key="7">
    <source>
        <dbReference type="ARBA" id="ARBA00023136"/>
    </source>
</evidence>
<dbReference type="Proteomes" id="UP000886752">
    <property type="component" value="Unassembled WGS sequence"/>
</dbReference>
<keyword evidence="3 10" id="KW-0328">Glycosyltransferase</keyword>
<evidence type="ECO:0000256" key="5">
    <source>
        <dbReference type="ARBA" id="ARBA00022960"/>
    </source>
</evidence>
<evidence type="ECO:0000259" key="12">
    <source>
        <dbReference type="Pfam" id="PF04101"/>
    </source>
</evidence>
<comment type="similarity">
    <text evidence="10">Belongs to the glycosyltransferase 28 family. MurG subfamily.</text>
</comment>
<accession>A0A9D1PY66</accession>
<sequence>MKRVLLTTGGTGGHIFPALAVAEELRRQFDNIDILFMGSSTGPEKALAEKAGLYFEGLPVSGFLGKGAKAVASMARLVLALPKAYRIIKAFAPECAAGFGGYASFAPLCVARALRVPSILHEQNAIAGVSNRLVSRFCDRICTSLPETSGFDERQVVQTGNPVRRSIIGLGMGQRTFAGRNVLVVGGSQGAHALNMYMVEILPRLKEHGIEVWHQTGVQDEEMVRRAYAEQGMGHCRVSAFIDNMAQAYAWADLALCRAGASTVSELCAAGLPSVLVPYPYAIHDHQTFNAQTLVKAGAAKLFAQKDLTGDVLFGALYTLLSAPQTLDSMSKSALCLASHDAAANVVRQMQEAWTDRREQKKARG</sequence>
<dbReference type="InterPro" id="IPR007235">
    <property type="entry name" value="Glyco_trans_28_C"/>
</dbReference>
<comment type="caution">
    <text evidence="10">Lacks conserved residue(s) required for the propagation of feature annotation.</text>
</comment>
<proteinExistence type="inferred from homology"/>
<dbReference type="Pfam" id="PF03033">
    <property type="entry name" value="Glyco_transf_28"/>
    <property type="match status" value="1"/>
</dbReference>
<dbReference type="EMBL" id="DXHV01000080">
    <property type="protein sequence ID" value="HIW01411.1"/>
    <property type="molecule type" value="Genomic_DNA"/>
</dbReference>
<evidence type="ECO:0000256" key="9">
    <source>
        <dbReference type="ARBA" id="ARBA00023316"/>
    </source>
</evidence>
<dbReference type="HAMAP" id="MF_00033">
    <property type="entry name" value="MurG"/>
    <property type="match status" value="1"/>
</dbReference>
<gene>
    <name evidence="10 13" type="primary">murG</name>
    <name evidence="13" type="ORF">H9894_09550</name>
</gene>
<organism evidence="13 14">
    <name type="scientific">Candidatus Desulfovibrio intestinipullorum</name>
    <dbReference type="NCBI Taxonomy" id="2838536"/>
    <lineage>
        <taxon>Bacteria</taxon>
        <taxon>Pseudomonadati</taxon>
        <taxon>Thermodesulfobacteriota</taxon>
        <taxon>Desulfovibrionia</taxon>
        <taxon>Desulfovibrionales</taxon>
        <taxon>Desulfovibrionaceae</taxon>
        <taxon>Desulfovibrio</taxon>
    </lineage>
</organism>
<protein>
    <recommendedName>
        <fullName evidence="10">UDP-N-acetylglucosamine--N-acetylmuramyl-(pentapeptide) pyrophosphoryl-undecaprenol N-acetylglucosamine transferase</fullName>
        <ecNumber evidence="10">2.4.1.227</ecNumber>
    </recommendedName>
    <alternativeName>
        <fullName evidence="10">Undecaprenyl-PP-MurNAc-pentapeptide-UDPGlcNAc GlcNAc transferase</fullName>
    </alternativeName>
</protein>
<dbReference type="Gene3D" id="3.40.50.2000">
    <property type="entry name" value="Glycogen Phosphorylase B"/>
    <property type="match status" value="2"/>
</dbReference>
<reference evidence="13" key="2">
    <citation type="submission" date="2021-04" db="EMBL/GenBank/DDBJ databases">
        <authorList>
            <person name="Gilroy R."/>
        </authorList>
    </citation>
    <scope>NUCLEOTIDE SEQUENCE</scope>
    <source>
        <strain evidence="13">ChiHecec2B26-446</strain>
    </source>
</reference>
<keyword evidence="8 10" id="KW-0131">Cell cycle</keyword>
<dbReference type="SUPFAM" id="SSF53756">
    <property type="entry name" value="UDP-Glycosyltransferase/glycogen phosphorylase"/>
    <property type="match status" value="1"/>
</dbReference>
<reference evidence="13" key="1">
    <citation type="journal article" date="2021" name="PeerJ">
        <title>Extensive microbial diversity within the chicken gut microbiome revealed by metagenomics and culture.</title>
        <authorList>
            <person name="Gilroy R."/>
            <person name="Ravi A."/>
            <person name="Getino M."/>
            <person name="Pursley I."/>
            <person name="Horton D.L."/>
            <person name="Alikhan N.F."/>
            <person name="Baker D."/>
            <person name="Gharbi K."/>
            <person name="Hall N."/>
            <person name="Watson M."/>
            <person name="Adriaenssens E.M."/>
            <person name="Foster-Nyarko E."/>
            <person name="Jarju S."/>
            <person name="Secka A."/>
            <person name="Antonio M."/>
            <person name="Oren A."/>
            <person name="Chaudhuri R.R."/>
            <person name="La Ragione R."/>
            <person name="Hildebrand F."/>
            <person name="Pallen M.J."/>
        </authorList>
    </citation>
    <scope>NUCLEOTIDE SEQUENCE</scope>
    <source>
        <strain evidence="13">ChiHecec2B26-446</strain>
    </source>
</reference>
<dbReference type="GO" id="GO:0005886">
    <property type="term" value="C:plasma membrane"/>
    <property type="evidence" value="ECO:0007669"/>
    <property type="project" value="UniProtKB-SubCell"/>
</dbReference>
<dbReference type="PANTHER" id="PTHR21015">
    <property type="entry name" value="UDP-N-ACETYLGLUCOSAMINE--N-ACETYLMURAMYL-(PENTAPEPTIDE) PYROPHOSPHORYL-UNDECAPRENOL N-ACETYLGLUCOSAMINE TRANSFERASE 1"/>
    <property type="match status" value="1"/>
</dbReference>
<feature type="binding site" evidence="10">
    <location>
        <position position="164"/>
    </location>
    <ligand>
        <name>UDP-N-acetyl-alpha-D-glucosamine</name>
        <dbReference type="ChEBI" id="CHEBI:57705"/>
    </ligand>
</feature>
<dbReference type="InterPro" id="IPR006009">
    <property type="entry name" value="GlcNAc_MurG"/>
</dbReference>
<comment type="catalytic activity">
    <reaction evidence="10">
        <text>di-trans,octa-cis-undecaprenyl diphospho-N-acetyl-alpha-D-muramoyl-L-alanyl-D-glutamyl-meso-2,6-diaminopimeloyl-D-alanyl-D-alanine + UDP-N-acetyl-alpha-D-glucosamine = di-trans,octa-cis-undecaprenyl diphospho-[N-acetyl-alpha-D-glucosaminyl-(1-&gt;4)]-N-acetyl-alpha-D-muramoyl-L-alanyl-D-glutamyl-meso-2,6-diaminopimeloyl-D-alanyl-D-alanine + UDP + H(+)</text>
        <dbReference type="Rhea" id="RHEA:31227"/>
        <dbReference type="ChEBI" id="CHEBI:15378"/>
        <dbReference type="ChEBI" id="CHEBI:57705"/>
        <dbReference type="ChEBI" id="CHEBI:58223"/>
        <dbReference type="ChEBI" id="CHEBI:61387"/>
        <dbReference type="ChEBI" id="CHEBI:61388"/>
        <dbReference type="EC" id="2.4.1.227"/>
    </reaction>
</comment>
<keyword evidence="7 10" id="KW-0472">Membrane</keyword>
<feature type="binding site" evidence="10">
    <location>
        <position position="287"/>
    </location>
    <ligand>
        <name>UDP-N-acetyl-alpha-D-glucosamine</name>
        <dbReference type="ChEBI" id="CHEBI:57705"/>
    </ligand>
</feature>
<dbReference type="GO" id="GO:0008360">
    <property type="term" value="P:regulation of cell shape"/>
    <property type="evidence" value="ECO:0007669"/>
    <property type="project" value="UniProtKB-KW"/>
</dbReference>
<dbReference type="CDD" id="cd03785">
    <property type="entry name" value="GT28_MurG"/>
    <property type="match status" value="1"/>
</dbReference>
<keyword evidence="5 10" id="KW-0133">Cell shape</keyword>
<dbReference type="PANTHER" id="PTHR21015:SF22">
    <property type="entry name" value="GLYCOSYLTRANSFERASE"/>
    <property type="match status" value="1"/>
</dbReference>
<feature type="binding site" evidence="10">
    <location>
        <begin position="11"/>
        <end position="13"/>
    </location>
    <ligand>
        <name>UDP-N-acetyl-alpha-D-glucosamine</name>
        <dbReference type="ChEBI" id="CHEBI:57705"/>
    </ligand>
</feature>
<evidence type="ECO:0000259" key="11">
    <source>
        <dbReference type="Pfam" id="PF03033"/>
    </source>
</evidence>
<keyword evidence="4 10" id="KW-0808">Transferase</keyword>
<evidence type="ECO:0000313" key="13">
    <source>
        <dbReference type="EMBL" id="HIW01411.1"/>
    </source>
</evidence>
<dbReference type="GO" id="GO:0005975">
    <property type="term" value="P:carbohydrate metabolic process"/>
    <property type="evidence" value="ECO:0007669"/>
    <property type="project" value="InterPro"/>
</dbReference>
<feature type="binding site" evidence="10">
    <location>
        <position position="242"/>
    </location>
    <ligand>
        <name>UDP-N-acetyl-alpha-D-glucosamine</name>
        <dbReference type="ChEBI" id="CHEBI:57705"/>
    </ligand>
</feature>
<feature type="domain" description="Glycosyl transferase family 28 C-terminal" evidence="12">
    <location>
        <begin position="182"/>
        <end position="342"/>
    </location>
</feature>
<dbReference type="NCBIfam" id="TIGR01133">
    <property type="entry name" value="murG"/>
    <property type="match status" value="1"/>
</dbReference>
<comment type="caution">
    <text evidence="13">The sequence shown here is derived from an EMBL/GenBank/DDBJ whole genome shotgun (WGS) entry which is preliminary data.</text>
</comment>
<dbReference type="Pfam" id="PF04101">
    <property type="entry name" value="Glyco_tran_28_C"/>
    <property type="match status" value="1"/>
</dbReference>
<evidence type="ECO:0000256" key="6">
    <source>
        <dbReference type="ARBA" id="ARBA00022984"/>
    </source>
</evidence>
<feature type="binding site" evidence="10">
    <location>
        <position position="124"/>
    </location>
    <ligand>
        <name>UDP-N-acetyl-alpha-D-glucosamine</name>
        <dbReference type="ChEBI" id="CHEBI:57705"/>
    </ligand>
</feature>
<dbReference type="GO" id="GO:0050511">
    <property type="term" value="F:undecaprenyldiphospho-muramoylpentapeptide beta-N-acetylglucosaminyltransferase activity"/>
    <property type="evidence" value="ECO:0007669"/>
    <property type="project" value="UniProtKB-UniRule"/>
</dbReference>
<keyword evidence="6 10" id="KW-0573">Peptidoglycan synthesis</keyword>
<feature type="domain" description="Glycosyltransferase family 28 N-terminal" evidence="11">
    <location>
        <begin position="4"/>
        <end position="142"/>
    </location>
</feature>
<dbReference type="GO" id="GO:0009252">
    <property type="term" value="P:peptidoglycan biosynthetic process"/>
    <property type="evidence" value="ECO:0007669"/>
    <property type="project" value="UniProtKB-UniRule"/>
</dbReference>
<evidence type="ECO:0000256" key="2">
    <source>
        <dbReference type="ARBA" id="ARBA00022618"/>
    </source>
</evidence>
<evidence type="ECO:0000256" key="4">
    <source>
        <dbReference type="ARBA" id="ARBA00022679"/>
    </source>
</evidence>
<comment type="pathway">
    <text evidence="10">Cell wall biogenesis; peptidoglycan biosynthesis.</text>
</comment>
<evidence type="ECO:0000256" key="10">
    <source>
        <dbReference type="HAMAP-Rule" id="MF_00033"/>
    </source>
</evidence>
<comment type="subcellular location">
    <subcellularLocation>
        <location evidence="10">Cell membrane</location>
        <topology evidence="10">Peripheral membrane protein</topology>
        <orientation evidence="10">Cytoplasmic side</orientation>
    </subcellularLocation>
</comment>
<evidence type="ECO:0000256" key="1">
    <source>
        <dbReference type="ARBA" id="ARBA00022475"/>
    </source>
</evidence>
<dbReference type="EC" id="2.4.1.227" evidence="10"/>
<evidence type="ECO:0000256" key="8">
    <source>
        <dbReference type="ARBA" id="ARBA00023306"/>
    </source>
</evidence>
<dbReference type="GO" id="GO:0071555">
    <property type="term" value="P:cell wall organization"/>
    <property type="evidence" value="ECO:0007669"/>
    <property type="project" value="UniProtKB-KW"/>
</dbReference>